<sequence>MAQESYEDSIDDDGCLNWEDSVSEHVLPSINVKEAFPMAILQPVILSRSSLLTAIMYQFSAIDRSPYQDNRHRKD</sequence>
<dbReference type="Proteomes" id="UP001147760">
    <property type="component" value="Unassembled WGS sequence"/>
</dbReference>
<keyword evidence="2" id="KW-1185">Reference proteome</keyword>
<gene>
    <name evidence="1" type="ORF">N7530_002352</name>
</gene>
<dbReference type="AlphaFoldDB" id="A0A9W9X3E0"/>
<reference evidence="1" key="2">
    <citation type="journal article" date="2023" name="IMA Fungus">
        <title>Comparative genomic study of the Penicillium genus elucidates a diverse pangenome and 15 lateral gene transfer events.</title>
        <authorList>
            <person name="Petersen C."/>
            <person name="Sorensen T."/>
            <person name="Nielsen M.R."/>
            <person name="Sondergaard T.E."/>
            <person name="Sorensen J.L."/>
            <person name="Fitzpatrick D.A."/>
            <person name="Frisvad J.C."/>
            <person name="Nielsen K.L."/>
        </authorList>
    </citation>
    <scope>NUCLEOTIDE SEQUENCE</scope>
    <source>
        <strain evidence="1">IBT 17660</strain>
    </source>
</reference>
<name>A0A9W9X3E0_9EURO</name>
<accession>A0A9W9X3E0</accession>
<proteinExistence type="predicted"/>
<evidence type="ECO:0000313" key="1">
    <source>
        <dbReference type="EMBL" id="KAJ5483106.1"/>
    </source>
</evidence>
<organism evidence="1 2">
    <name type="scientific">Penicillium desertorum</name>
    <dbReference type="NCBI Taxonomy" id="1303715"/>
    <lineage>
        <taxon>Eukaryota</taxon>
        <taxon>Fungi</taxon>
        <taxon>Dikarya</taxon>
        <taxon>Ascomycota</taxon>
        <taxon>Pezizomycotina</taxon>
        <taxon>Eurotiomycetes</taxon>
        <taxon>Eurotiomycetidae</taxon>
        <taxon>Eurotiales</taxon>
        <taxon>Aspergillaceae</taxon>
        <taxon>Penicillium</taxon>
    </lineage>
</organism>
<protein>
    <submittedName>
        <fullName evidence="1">Uncharacterized protein</fullName>
    </submittedName>
</protein>
<dbReference type="OrthoDB" id="5054775at2759"/>
<dbReference type="EMBL" id="JAPWDO010000002">
    <property type="protein sequence ID" value="KAJ5483106.1"/>
    <property type="molecule type" value="Genomic_DNA"/>
</dbReference>
<comment type="caution">
    <text evidence="1">The sequence shown here is derived from an EMBL/GenBank/DDBJ whole genome shotgun (WGS) entry which is preliminary data.</text>
</comment>
<evidence type="ECO:0000313" key="2">
    <source>
        <dbReference type="Proteomes" id="UP001147760"/>
    </source>
</evidence>
<reference evidence="1" key="1">
    <citation type="submission" date="2022-12" db="EMBL/GenBank/DDBJ databases">
        <authorList>
            <person name="Petersen C."/>
        </authorList>
    </citation>
    <scope>NUCLEOTIDE SEQUENCE</scope>
    <source>
        <strain evidence="1">IBT 17660</strain>
    </source>
</reference>